<reference evidence="1" key="1">
    <citation type="journal article" date="2014" name="Front. Microbiol.">
        <title>High frequency of phylogenetically diverse reductive dehalogenase-homologous genes in deep subseafloor sedimentary metagenomes.</title>
        <authorList>
            <person name="Kawai M."/>
            <person name="Futagami T."/>
            <person name="Toyoda A."/>
            <person name="Takaki Y."/>
            <person name="Nishi S."/>
            <person name="Hori S."/>
            <person name="Arai W."/>
            <person name="Tsubouchi T."/>
            <person name="Morono Y."/>
            <person name="Uchiyama I."/>
            <person name="Ito T."/>
            <person name="Fujiyama A."/>
            <person name="Inagaki F."/>
            <person name="Takami H."/>
        </authorList>
    </citation>
    <scope>NUCLEOTIDE SEQUENCE</scope>
    <source>
        <strain evidence="1">Expedition CK06-06</strain>
    </source>
</reference>
<dbReference type="AlphaFoldDB" id="X1R050"/>
<name>X1R050_9ZZZZ</name>
<protein>
    <submittedName>
        <fullName evidence="1">Uncharacterized protein</fullName>
    </submittedName>
</protein>
<comment type="caution">
    <text evidence="1">The sequence shown here is derived from an EMBL/GenBank/DDBJ whole genome shotgun (WGS) entry which is preliminary data.</text>
</comment>
<gene>
    <name evidence="1" type="ORF">S12H4_22217</name>
</gene>
<evidence type="ECO:0000313" key="1">
    <source>
        <dbReference type="EMBL" id="GAI74172.1"/>
    </source>
</evidence>
<proteinExistence type="predicted"/>
<organism evidence="1">
    <name type="scientific">marine sediment metagenome</name>
    <dbReference type="NCBI Taxonomy" id="412755"/>
    <lineage>
        <taxon>unclassified sequences</taxon>
        <taxon>metagenomes</taxon>
        <taxon>ecological metagenomes</taxon>
    </lineage>
</organism>
<dbReference type="EMBL" id="BARW01011550">
    <property type="protein sequence ID" value="GAI74172.1"/>
    <property type="molecule type" value="Genomic_DNA"/>
</dbReference>
<accession>X1R050</accession>
<sequence>MIECLKCPVANVCGALERHKIEQRITHSDTSWSEPSSIMHDAQGRPIDTNYVKCPLHSIVAK</sequence>